<evidence type="ECO:0000256" key="4">
    <source>
        <dbReference type="SAM" id="MobiDB-lite"/>
    </source>
</evidence>
<reference evidence="7" key="1">
    <citation type="submission" date="2023-07" db="EMBL/GenBank/DDBJ databases">
        <authorList>
            <consortium name="CYATHOMIX"/>
        </authorList>
    </citation>
    <scope>NUCLEOTIDE SEQUENCE</scope>
    <source>
        <strain evidence="7">N/A</strain>
    </source>
</reference>
<evidence type="ECO:0000313" key="8">
    <source>
        <dbReference type="Proteomes" id="UP001176961"/>
    </source>
</evidence>
<evidence type="ECO:0000256" key="2">
    <source>
        <dbReference type="ARBA" id="ARBA00023157"/>
    </source>
</evidence>
<sequence>MFASKAFLLLFCTKYAETAQRLTCKNELAKGCLDGNKCPFLTQTCITTALGSVCCENDQIVHAARTARQTPCVDQVYPGTGVSDCPARAQLCTNPTYQTLMAQMCPQTCGLCPDECADEVNPGTGVSDCPARKALCSNPTYEALMKKLCPKTCGYCPTNVPFGNPDPTTPPPDPPTVAPQTPPSTLPPNPPTVAPFIYPPFPFIFIPTPIPISGLNPLPIVPVAPMYPLMYSPARKQVNKTL</sequence>
<evidence type="ECO:0000256" key="5">
    <source>
        <dbReference type="SAM" id="SignalP"/>
    </source>
</evidence>
<name>A0AA36GCT3_CYLNA</name>
<feature type="chain" id="PRO_5041321973" description="ShKT domain-containing protein" evidence="5">
    <location>
        <begin position="19"/>
        <end position="242"/>
    </location>
</feature>
<dbReference type="InterPro" id="IPR003582">
    <property type="entry name" value="ShKT_dom"/>
</dbReference>
<evidence type="ECO:0000256" key="3">
    <source>
        <dbReference type="PROSITE-ProRule" id="PRU01005"/>
    </source>
</evidence>
<protein>
    <recommendedName>
        <fullName evidence="6">ShKT domain-containing protein</fullName>
    </recommendedName>
</protein>
<gene>
    <name evidence="7" type="ORF">CYNAS_LOCUS1250</name>
</gene>
<dbReference type="PROSITE" id="PS51670">
    <property type="entry name" value="SHKT"/>
    <property type="match status" value="1"/>
</dbReference>
<feature type="region of interest" description="Disordered" evidence="4">
    <location>
        <begin position="164"/>
        <end position="189"/>
    </location>
</feature>
<keyword evidence="8" id="KW-1185">Reference proteome</keyword>
<dbReference type="EMBL" id="CATQJL010000001">
    <property type="protein sequence ID" value="CAJ0589267.1"/>
    <property type="molecule type" value="Genomic_DNA"/>
</dbReference>
<evidence type="ECO:0000313" key="7">
    <source>
        <dbReference type="EMBL" id="CAJ0589267.1"/>
    </source>
</evidence>
<dbReference type="Gene3D" id="1.10.10.1870">
    <property type="entry name" value="ShTK domain-like"/>
    <property type="match status" value="1"/>
</dbReference>
<keyword evidence="2" id="KW-1015">Disulfide bond</keyword>
<dbReference type="AlphaFoldDB" id="A0AA36GCT3"/>
<accession>A0AA36GCT3</accession>
<organism evidence="7 8">
    <name type="scientific">Cylicocyclus nassatus</name>
    <name type="common">Nematode worm</name>
    <dbReference type="NCBI Taxonomy" id="53992"/>
    <lineage>
        <taxon>Eukaryota</taxon>
        <taxon>Metazoa</taxon>
        <taxon>Ecdysozoa</taxon>
        <taxon>Nematoda</taxon>
        <taxon>Chromadorea</taxon>
        <taxon>Rhabditida</taxon>
        <taxon>Rhabditina</taxon>
        <taxon>Rhabditomorpha</taxon>
        <taxon>Strongyloidea</taxon>
        <taxon>Strongylidae</taxon>
        <taxon>Cylicocyclus</taxon>
    </lineage>
</organism>
<feature type="domain" description="ShKT" evidence="6">
    <location>
        <begin position="116"/>
        <end position="156"/>
    </location>
</feature>
<dbReference type="SMART" id="SM00254">
    <property type="entry name" value="ShKT"/>
    <property type="match status" value="2"/>
</dbReference>
<feature type="compositionally biased region" description="Pro residues" evidence="4">
    <location>
        <begin position="167"/>
        <end position="189"/>
    </location>
</feature>
<keyword evidence="1 5" id="KW-0732">Signal</keyword>
<evidence type="ECO:0000256" key="1">
    <source>
        <dbReference type="ARBA" id="ARBA00022729"/>
    </source>
</evidence>
<comment type="caution">
    <text evidence="7">The sequence shown here is derived from an EMBL/GenBank/DDBJ whole genome shotgun (WGS) entry which is preliminary data.</text>
</comment>
<dbReference type="FunFam" id="1.10.10.1940:FF:000002">
    <property type="entry name" value="PHAryngeal gland Toxin-related"/>
    <property type="match status" value="2"/>
</dbReference>
<dbReference type="Gene3D" id="1.10.10.1940">
    <property type="match status" value="1"/>
</dbReference>
<dbReference type="Proteomes" id="UP001176961">
    <property type="component" value="Unassembled WGS sequence"/>
</dbReference>
<dbReference type="Pfam" id="PF01549">
    <property type="entry name" value="ShK"/>
    <property type="match status" value="2"/>
</dbReference>
<comment type="caution">
    <text evidence="3">Lacks conserved residue(s) required for the propagation of feature annotation.</text>
</comment>
<feature type="signal peptide" evidence="5">
    <location>
        <begin position="1"/>
        <end position="18"/>
    </location>
</feature>
<proteinExistence type="predicted"/>
<dbReference type="PANTHER" id="PTHR46219">
    <property type="entry name" value="PROTEIN CBG11138"/>
    <property type="match status" value="1"/>
</dbReference>
<evidence type="ECO:0000259" key="6">
    <source>
        <dbReference type="PROSITE" id="PS51670"/>
    </source>
</evidence>
<dbReference type="PANTHER" id="PTHR46219:SF5">
    <property type="entry name" value="SHKT DOMAIN-CONTAINING PROTEIN"/>
    <property type="match status" value="1"/>
</dbReference>